<dbReference type="PROSITE" id="PS50977">
    <property type="entry name" value="HTH_TETR_2"/>
    <property type="match status" value="1"/>
</dbReference>
<dbReference type="InterPro" id="IPR001647">
    <property type="entry name" value="HTH_TetR"/>
</dbReference>
<keyword evidence="1 2" id="KW-0238">DNA-binding</keyword>
<reference evidence="4 5" key="1">
    <citation type="journal article" date="2010" name="Stand. Genomic Sci.">
        <title>Complete genome sequence of Desulfarculus baarsii type strain (2st14).</title>
        <authorList>
            <person name="Sun H."/>
            <person name="Spring S."/>
            <person name="Lapidus A."/>
            <person name="Davenport K."/>
            <person name="Del Rio T.G."/>
            <person name="Tice H."/>
            <person name="Nolan M."/>
            <person name="Copeland A."/>
            <person name="Cheng J.F."/>
            <person name="Lucas S."/>
            <person name="Tapia R."/>
            <person name="Goodwin L."/>
            <person name="Pitluck S."/>
            <person name="Ivanova N."/>
            <person name="Pagani I."/>
            <person name="Mavromatis K."/>
            <person name="Ovchinnikova G."/>
            <person name="Pati A."/>
            <person name="Chen A."/>
            <person name="Palaniappan K."/>
            <person name="Hauser L."/>
            <person name="Chang Y.J."/>
            <person name="Jeffries C.D."/>
            <person name="Detter J.C."/>
            <person name="Han C."/>
            <person name="Rohde M."/>
            <person name="Brambilla E."/>
            <person name="Goker M."/>
            <person name="Woyke T."/>
            <person name="Bristow J."/>
            <person name="Eisen J.A."/>
            <person name="Markowitz V."/>
            <person name="Hugenholtz P."/>
            <person name="Kyrpides N.C."/>
            <person name="Klenk H.P."/>
            <person name="Land M."/>
        </authorList>
    </citation>
    <scope>NUCLEOTIDE SEQUENCE [LARGE SCALE GENOMIC DNA]</scope>
    <source>
        <strain evidence="5">ATCC 33931 / DSM 2075 / LMG 7858 / VKM B-1802 / 2st14</strain>
    </source>
</reference>
<dbReference type="InterPro" id="IPR050109">
    <property type="entry name" value="HTH-type_TetR-like_transc_reg"/>
</dbReference>
<dbReference type="Pfam" id="PF13972">
    <property type="entry name" value="TetR"/>
    <property type="match status" value="1"/>
</dbReference>
<feature type="DNA-binding region" description="H-T-H motif" evidence="2">
    <location>
        <begin position="24"/>
        <end position="43"/>
    </location>
</feature>
<dbReference type="GO" id="GO:0003700">
    <property type="term" value="F:DNA-binding transcription factor activity"/>
    <property type="evidence" value="ECO:0007669"/>
    <property type="project" value="TreeGrafter"/>
</dbReference>
<evidence type="ECO:0000259" key="3">
    <source>
        <dbReference type="PROSITE" id="PS50977"/>
    </source>
</evidence>
<evidence type="ECO:0000313" key="5">
    <source>
        <dbReference type="Proteomes" id="UP000009047"/>
    </source>
</evidence>
<dbReference type="GO" id="GO:0000976">
    <property type="term" value="F:transcription cis-regulatory region binding"/>
    <property type="evidence" value="ECO:0007669"/>
    <property type="project" value="TreeGrafter"/>
</dbReference>
<dbReference type="KEGG" id="dbr:Deba_2043"/>
<proteinExistence type="predicted"/>
<feature type="domain" description="HTH tetR-type" evidence="3">
    <location>
        <begin position="1"/>
        <end position="61"/>
    </location>
</feature>
<dbReference type="PANTHER" id="PTHR30055:SF223">
    <property type="entry name" value="HTH-TYPE TRANSCRIPTIONAL REGULATOR UIDR"/>
    <property type="match status" value="1"/>
</dbReference>
<dbReference type="RefSeq" id="WP_013258849.1">
    <property type="nucleotide sequence ID" value="NC_014365.1"/>
</dbReference>
<dbReference type="PANTHER" id="PTHR30055">
    <property type="entry name" value="HTH-TYPE TRANSCRIPTIONAL REGULATOR RUTR"/>
    <property type="match status" value="1"/>
</dbReference>
<dbReference type="InterPro" id="IPR009057">
    <property type="entry name" value="Homeodomain-like_sf"/>
</dbReference>
<dbReference type="eggNOG" id="COG1309">
    <property type="taxonomic scope" value="Bacteria"/>
</dbReference>
<evidence type="ECO:0000256" key="1">
    <source>
        <dbReference type="ARBA" id="ARBA00023125"/>
    </source>
</evidence>
<name>E1QI91_DESB2</name>
<organism evidence="4 5">
    <name type="scientific">Desulfarculus baarsii (strain ATCC 33931 / DSM 2075 / LMG 7858 / VKM B-1802 / 2st14)</name>
    <dbReference type="NCBI Taxonomy" id="644282"/>
    <lineage>
        <taxon>Bacteria</taxon>
        <taxon>Pseudomonadati</taxon>
        <taxon>Thermodesulfobacteriota</taxon>
        <taxon>Desulfarculia</taxon>
        <taxon>Desulfarculales</taxon>
        <taxon>Desulfarculaceae</taxon>
        <taxon>Desulfarculus</taxon>
    </lineage>
</organism>
<keyword evidence="5" id="KW-1185">Reference proteome</keyword>
<accession>E1QI91</accession>
<dbReference type="EMBL" id="CP002085">
    <property type="protein sequence ID" value="ADK85408.1"/>
    <property type="molecule type" value="Genomic_DNA"/>
</dbReference>
<dbReference type="Pfam" id="PF00440">
    <property type="entry name" value="TetR_N"/>
    <property type="match status" value="1"/>
</dbReference>
<dbReference type="OrthoDB" id="9793734at2"/>
<gene>
    <name evidence="4" type="ordered locus">Deba_2043</name>
</gene>
<dbReference type="InterPro" id="IPR025722">
    <property type="entry name" value="TetR"/>
</dbReference>
<dbReference type="SUPFAM" id="SSF46689">
    <property type="entry name" value="Homeodomain-like"/>
    <property type="match status" value="1"/>
</dbReference>
<dbReference type="Proteomes" id="UP000009047">
    <property type="component" value="Chromosome"/>
</dbReference>
<dbReference type="Gene3D" id="1.10.357.10">
    <property type="entry name" value="Tetracycline Repressor, domain 2"/>
    <property type="match status" value="1"/>
</dbReference>
<dbReference type="PRINTS" id="PR00455">
    <property type="entry name" value="HTHTETR"/>
</dbReference>
<dbReference type="HOGENOM" id="CLU_091262_0_0_7"/>
<dbReference type="AlphaFoldDB" id="E1QI91"/>
<sequence length="210" mass="24306">MNNRQKIIDTALELFNAHGAAAVGTNRIAQKLGISPGNLYYHFKNKQDIIRAIFEMIRADMAEVMKEIPSDLSTEASSAYLLGSMRVVWKYRFFYADLVALLHNDPELRRLFLAMRAHTVSTTMALYRRLIQAGQMNQPEHQWELDSLTLNTWIVATNWVRYLQTCKSDVDVSQADFERGVLHVYSLVMPYLPAQRREDFLRFYLAAQPD</sequence>
<evidence type="ECO:0000313" key="4">
    <source>
        <dbReference type="EMBL" id="ADK85408.1"/>
    </source>
</evidence>
<dbReference type="STRING" id="644282.Deba_2043"/>
<protein>
    <submittedName>
        <fullName evidence="4">Transcriptional regulator, TetR family</fullName>
    </submittedName>
</protein>
<evidence type="ECO:0000256" key="2">
    <source>
        <dbReference type="PROSITE-ProRule" id="PRU00335"/>
    </source>
</evidence>